<dbReference type="Pfam" id="PF00163">
    <property type="entry name" value="Ribosomal_S4"/>
    <property type="match status" value="1"/>
</dbReference>
<keyword evidence="6 8" id="KW-0687">Ribonucleoprotein</keyword>
<evidence type="ECO:0000256" key="5">
    <source>
        <dbReference type="ARBA" id="ARBA00023242"/>
    </source>
</evidence>
<sequence>MTTDFKIQAMRQHVLAASNVKGRQQQLDRDIGTSCNLLLVILSNPLRQRAMRKLKFHEQKLLKKVNFYDWKSTDNVRESALLQKYQIENREDFTKYHKLAGLVTKVVAKLRKMKASDEDRIKMTEILLDKLYSLALIQNKQSLEDCVDLHTSRFCRRRLPVVLVKMKLCENLPQAITYIKQGEVRIGPDLATNPALHVTREMEDHITWAEGSKMRRHIKEFSNEVDDFDLLGN</sequence>
<dbReference type="PANTHER" id="PTHR11831:SF1">
    <property type="entry name" value="U3 SMALL NUCLEOLAR RIBONUCLEOPROTEIN PROTEIN IMP3"/>
    <property type="match status" value="1"/>
</dbReference>
<evidence type="ECO:0000256" key="3">
    <source>
        <dbReference type="ARBA" id="ARBA00022517"/>
    </source>
</evidence>
<proteinExistence type="inferred from homology"/>
<evidence type="ECO:0000313" key="9">
    <source>
        <dbReference type="Proteomes" id="UP000186817"/>
    </source>
</evidence>
<evidence type="ECO:0000256" key="6">
    <source>
        <dbReference type="ARBA" id="ARBA00023274"/>
    </source>
</evidence>
<dbReference type="GO" id="GO:0030515">
    <property type="term" value="F:snoRNA binding"/>
    <property type="evidence" value="ECO:0007669"/>
    <property type="project" value="TreeGrafter"/>
</dbReference>
<keyword evidence="3" id="KW-0690">Ribosome biogenesis</keyword>
<dbReference type="Pfam" id="PF01479">
    <property type="entry name" value="S4"/>
    <property type="match status" value="1"/>
</dbReference>
<dbReference type="OrthoDB" id="10248812at2759"/>
<evidence type="ECO:0000256" key="1">
    <source>
        <dbReference type="ARBA" id="ARBA00004604"/>
    </source>
</evidence>
<evidence type="ECO:0000313" key="8">
    <source>
        <dbReference type="EMBL" id="OLP85064.1"/>
    </source>
</evidence>
<evidence type="ECO:0000256" key="2">
    <source>
        <dbReference type="ARBA" id="ARBA00007465"/>
    </source>
</evidence>
<dbReference type="Proteomes" id="UP000186817">
    <property type="component" value="Unassembled WGS sequence"/>
</dbReference>
<protein>
    <submittedName>
        <fullName evidence="8">U3 small nucleolar ribonucleoprotein IMP3</fullName>
    </submittedName>
</protein>
<dbReference type="InterPro" id="IPR022801">
    <property type="entry name" value="Ribosomal_uS4"/>
</dbReference>
<comment type="similarity">
    <text evidence="2">Belongs to the universal ribosomal protein uS4 family.</text>
</comment>
<dbReference type="PANTHER" id="PTHR11831">
    <property type="entry name" value="30S 40S RIBOSOMAL PROTEIN"/>
    <property type="match status" value="1"/>
</dbReference>
<comment type="caution">
    <text evidence="8">The sequence shown here is derived from an EMBL/GenBank/DDBJ whole genome shotgun (WGS) entry which is preliminary data.</text>
</comment>
<organism evidence="8 9">
    <name type="scientific">Symbiodinium microadriaticum</name>
    <name type="common">Dinoflagellate</name>
    <name type="synonym">Zooxanthella microadriatica</name>
    <dbReference type="NCBI Taxonomy" id="2951"/>
    <lineage>
        <taxon>Eukaryota</taxon>
        <taxon>Sar</taxon>
        <taxon>Alveolata</taxon>
        <taxon>Dinophyceae</taxon>
        <taxon>Suessiales</taxon>
        <taxon>Symbiodiniaceae</taxon>
        <taxon>Symbiodinium</taxon>
    </lineage>
</organism>
<name>A0A1Q9CQ56_SYMMI</name>
<dbReference type="CDD" id="cd00165">
    <property type="entry name" value="S4"/>
    <property type="match status" value="1"/>
</dbReference>
<evidence type="ECO:0000256" key="4">
    <source>
        <dbReference type="ARBA" id="ARBA00022884"/>
    </source>
</evidence>
<dbReference type="AlphaFoldDB" id="A0A1Q9CQ56"/>
<keyword evidence="4" id="KW-0694">RNA-binding</keyword>
<feature type="domain" description="Small ribosomal subunit protein uS4 N-terminal" evidence="7">
    <location>
        <begin position="53"/>
        <end position="156"/>
    </location>
</feature>
<dbReference type="SUPFAM" id="SSF55174">
    <property type="entry name" value="Alpha-L RNA-binding motif"/>
    <property type="match status" value="1"/>
</dbReference>
<dbReference type="EMBL" id="LSRX01000997">
    <property type="protein sequence ID" value="OLP85064.1"/>
    <property type="molecule type" value="Genomic_DNA"/>
</dbReference>
<keyword evidence="5" id="KW-0539">Nucleus</keyword>
<dbReference type="GO" id="GO:0019843">
    <property type="term" value="F:rRNA binding"/>
    <property type="evidence" value="ECO:0007669"/>
    <property type="project" value="InterPro"/>
</dbReference>
<dbReference type="SMART" id="SM01390">
    <property type="entry name" value="Ribosomal_S4"/>
    <property type="match status" value="1"/>
</dbReference>
<accession>A0A1Q9CQ56</accession>
<dbReference type="OMA" id="FRIKHEQ"/>
<keyword evidence="9" id="KW-1185">Reference proteome</keyword>
<dbReference type="InterPro" id="IPR002942">
    <property type="entry name" value="S4_RNA-bd"/>
</dbReference>
<dbReference type="GO" id="GO:0042274">
    <property type="term" value="P:ribosomal small subunit biogenesis"/>
    <property type="evidence" value="ECO:0007669"/>
    <property type="project" value="TreeGrafter"/>
</dbReference>
<evidence type="ECO:0000259" key="7">
    <source>
        <dbReference type="SMART" id="SM01390"/>
    </source>
</evidence>
<comment type="subcellular location">
    <subcellularLocation>
        <location evidence="1">Nucleus</location>
        <location evidence="1">Nucleolus</location>
    </subcellularLocation>
</comment>
<dbReference type="GO" id="GO:0032040">
    <property type="term" value="C:small-subunit processome"/>
    <property type="evidence" value="ECO:0007669"/>
    <property type="project" value="TreeGrafter"/>
</dbReference>
<dbReference type="PROSITE" id="PS50889">
    <property type="entry name" value="S4"/>
    <property type="match status" value="1"/>
</dbReference>
<dbReference type="InterPro" id="IPR001912">
    <property type="entry name" value="Ribosomal_uS4_N"/>
</dbReference>
<reference evidence="8 9" key="1">
    <citation type="submission" date="2016-02" db="EMBL/GenBank/DDBJ databases">
        <title>Genome analysis of coral dinoflagellate symbionts highlights evolutionary adaptations to a symbiotic lifestyle.</title>
        <authorList>
            <person name="Aranda M."/>
            <person name="Li Y."/>
            <person name="Liew Y.J."/>
            <person name="Baumgarten S."/>
            <person name="Simakov O."/>
            <person name="Wilson M."/>
            <person name="Piel J."/>
            <person name="Ashoor H."/>
            <person name="Bougouffa S."/>
            <person name="Bajic V.B."/>
            <person name="Ryu T."/>
            <person name="Ravasi T."/>
            <person name="Bayer T."/>
            <person name="Micklem G."/>
            <person name="Kim H."/>
            <person name="Bhak J."/>
            <person name="Lajeunesse T.C."/>
            <person name="Voolstra C.R."/>
        </authorList>
    </citation>
    <scope>NUCLEOTIDE SEQUENCE [LARGE SCALE GENOMIC DNA]</scope>
    <source>
        <strain evidence="8 9">CCMP2467</strain>
    </source>
</reference>
<dbReference type="GO" id="GO:0034457">
    <property type="term" value="C:Mpp10 complex"/>
    <property type="evidence" value="ECO:0007669"/>
    <property type="project" value="TreeGrafter"/>
</dbReference>
<dbReference type="GO" id="GO:0006364">
    <property type="term" value="P:rRNA processing"/>
    <property type="evidence" value="ECO:0007669"/>
    <property type="project" value="TreeGrafter"/>
</dbReference>
<gene>
    <name evidence="8" type="primary">IMP3</name>
    <name evidence="8" type="ORF">AK812_SmicGene33959</name>
</gene>